<evidence type="ECO:0000313" key="2">
    <source>
        <dbReference type="EMBL" id="MED6161405.1"/>
    </source>
</evidence>
<gene>
    <name evidence="2" type="ORF">PIB30_060433</name>
</gene>
<keyword evidence="3" id="KW-1185">Reference proteome</keyword>
<evidence type="ECO:0000256" key="1">
    <source>
        <dbReference type="SAM" id="MobiDB-lite"/>
    </source>
</evidence>
<feature type="compositionally biased region" description="Polar residues" evidence="1">
    <location>
        <begin position="20"/>
        <end position="29"/>
    </location>
</feature>
<accession>A0ABU6UM71</accession>
<dbReference type="Proteomes" id="UP001341840">
    <property type="component" value="Unassembled WGS sequence"/>
</dbReference>
<reference evidence="2 3" key="1">
    <citation type="journal article" date="2023" name="Plants (Basel)">
        <title>Bridging the Gap: Combining Genomics and Transcriptomics Approaches to Understand Stylosanthes scabra, an Orphan Legume from the Brazilian Caatinga.</title>
        <authorList>
            <person name="Ferreira-Neto J.R.C."/>
            <person name="da Silva M.D."/>
            <person name="Binneck E."/>
            <person name="de Melo N.F."/>
            <person name="da Silva R.H."/>
            <person name="de Melo A.L.T.M."/>
            <person name="Pandolfi V."/>
            <person name="Bustamante F.O."/>
            <person name="Brasileiro-Vidal A.C."/>
            <person name="Benko-Iseppon A.M."/>
        </authorList>
    </citation>
    <scope>NUCLEOTIDE SEQUENCE [LARGE SCALE GENOMIC DNA]</scope>
    <source>
        <tissue evidence="2">Leaves</tissue>
    </source>
</reference>
<comment type="caution">
    <text evidence="2">The sequence shown here is derived from an EMBL/GenBank/DDBJ whole genome shotgun (WGS) entry which is preliminary data.</text>
</comment>
<dbReference type="EMBL" id="JASCZI010121363">
    <property type="protein sequence ID" value="MED6161405.1"/>
    <property type="molecule type" value="Genomic_DNA"/>
</dbReference>
<sequence>MATKKLLNRTRIEQSDRTGTRLSLQKTKPNPSPAAPDLTFVTATPPSPPEASDLSRSSRRQPRRVPRISLPAASPSSLEAG</sequence>
<feature type="compositionally biased region" description="Low complexity" evidence="1">
    <location>
        <begin position="67"/>
        <end position="81"/>
    </location>
</feature>
<evidence type="ECO:0000313" key="3">
    <source>
        <dbReference type="Proteomes" id="UP001341840"/>
    </source>
</evidence>
<feature type="region of interest" description="Disordered" evidence="1">
    <location>
        <begin position="1"/>
        <end position="81"/>
    </location>
</feature>
<organism evidence="2 3">
    <name type="scientific">Stylosanthes scabra</name>
    <dbReference type="NCBI Taxonomy" id="79078"/>
    <lineage>
        <taxon>Eukaryota</taxon>
        <taxon>Viridiplantae</taxon>
        <taxon>Streptophyta</taxon>
        <taxon>Embryophyta</taxon>
        <taxon>Tracheophyta</taxon>
        <taxon>Spermatophyta</taxon>
        <taxon>Magnoliopsida</taxon>
        <taxon>eudicotyledons</taxon>
        <taxon>Gunneridae</taxon>
        <taxon>Pentapetalae</taxon>
        <taxon>rosids</taxon>
        <taxon>fabids</taxon>
        <taxon>Fabales</taxon>
        <taxon>Fabaceae</taxon>
        <taxon>Papilionoideae</taxon>
        <taxon>50 kb inversion clade</taxon>
        <taxon>dalbergioids sensu lato</taxon>
        <taxon>Dalbergieae</taxon>
        <taxon>Pterocarpus clade</taxon>
        <taxon>Stylosanthes</taxon>
    </lineage>
</organism>
<feature type="compositionally biased region" description="Basic and acidic residues" evidence="1">
    <location>
        <begin position="10"/>
        <end position="19"/>
    </location>
</feature>
<feature type="compositionally biased region" description="Basic residues" evidence="1">
    <location>
        <begin position="57"/>
        <end position="66"/>
    </location>
</feature>
<protein>
    <submittedName>
        <fullName evidence="2">Uncharacterized protein</fullName>
    </submittedName>
</protein>
<name>A0ABU6UM71_9FABA</name>
<proteinExistence type="predicted"/>